<protein>
    <submittedName>
        <fullName evidence="4">Periphilin-1 isoform X1</fullName>
    </submittedName>
</protein>
<dbReference type="AlphaFoldDB" id="A0A2I4C8I2"/>
<gene>
    <name evidence="4" type="primary">LOC106526264</name>
</gene>
<dbReference type="InterPro" id="IPR057603">
    <property type="entry name" value="Periphilin-1_C"/>
</dbReference>
<evidence type="ECO:0000259" key="2">
    <source>
        <dbReference type="Pfam" id="PF25234"/>
    </source>
</evidence>
<dbReference type="Pfam" id="PF25234">
    <property type="entry name" value="Periphilin_C"/>
    <property type="match status" value="1"/>
</dbReference>
<evidence type="ECO:0000313" key="3">
    <source>
        <dbReference type="Proteomes" id="UP000192220"/>
    </source>
</evidence>
<evidence type="ECO:0000313" key="4">
    <source>
        <dbReference type="RefSeq" id="XP_013876280.1"/>
    </source>
</evidence>
<feature type="region of interest" description="Disordered" evidence="1">
    <location>
        <begin position="111"/>
        <end position="303"/>
    </location>
</feature>
<dbReference type="PANTHER" id="PTHR15836">
    <property type="entry name" value="PERIPHILIN 1"/>
    <property type="match status" value="1"/>
</dbReference>
<dbReference type="GO" id="GO:0045892">
    <property type="term" value="P:negative regulation of DNA-templated transcription"/>
    <property type="evidence" value="ECO:0007669"/>
    <property type="project" value="InterPro"/>
</dbReference>
<feature type="compositionally biased region" description="Low complexity" evidence="1">
    <location>
        <begin position="258"/>
        <end position="293"/>
    </location>
</feature>
<dbReference type="STRING" id="52670.A0A2I4C8I2"/>
<dbReference type="KEGG" id="alim:106526264"/>
<sequence length="382" mass="44269">MSLVRTAYVQVRETRLEYFNIPNWKRNLSFNMAYHHDRSSIREAYEERFSPVDAREVYWVVTVHRVVNIVEKRNPTSWQGPEYERGYDGDPYYGEPRYQSNARGYYAEDYFQPNDGQYFDENPDYDSFRRNSPPNRNEGSYSQKYYGQDDLRNHLSSRNHSWSRPLPAQINRNRGHPVRKKSRGSGPSRENREDYTTSKSLRITRDRSPSTREAQTPPSSRSNSSNRSFSPDKDKSYTYQQQQKHSTEKTNIVKNQTPSSSAEGSPHSSIPSQEKPPASSVESEEAAAASLEPKPTPEEARNARRCKAINDKVLEIQKHYSQDCETFRTVVKILVDKEPSLEGLLKAPLDKSLLEMKQRCLDSLRSFVAELDEILEPPHNSE</sequence>
<feature type="compositionally biased region" description="Polar residues" evidence="1">
    <location>
        <begin position="237"/>
        <end position="257"/>
    </location>
</feature>
<reference evidence="4" key="1">
    <citation type="submission" date="2025-08" db="UniProtKB">
        <authorList>
            <consortium name="RefSeq"/>
        </authorList>
    </citation>
    <scope>IDENTIFICATION</scope>
    <source>
        <strain evidence="4">Quisiro</strain>
        <tissue evidence="4">Liver</tissue>
    </source>
</reference>
<feature type="compositionally biased region" description="Polar residues" evidence="1">
    <location>
        <begin position="130"/>
        <end position="145"/>
    </location>
</feature>
<dbReference type="Proteomes" id="UP000192220">
    <property type="component" value="Unplaced"/>
</dbReference>
<dbReference type="CDD" id="cd22896">
    <property type="entry name" value="periphilin-like"/>
    <property type="match status" value="1"/>
</dbReference>
<dbReference type="GO" id="GO:0045814">
    <property type="term" value="P:negative regulation of gene expression, epigenetic"/>
    <property type="evidence" value="ECO:0007669"/>
    <property type="project" value="TreeGrafter"/>
</dbReference>
<feature type="domain" description="Periphilin-1 C-terminal" evidence="2">
    <location>
        <begin position="296"/>
        <end position="373"/>
    </location>
</feature>
<feature type="compositionally biased region" description="Basic residues" evidence="1">
    <location>
        <begin position="173"/>
        <end position="183"/>
    </location>
</feature>
<proteinExistence type="predicted"/>
<dbReference type="InterPro" id="IPR028851">
    <property type="entry name" value="Pphln1"/>
</dbReference>
<evidence type="ECO:0000256" key="1">
    <source>
        <dbReference type="SAM" id="MobiDB-lite"/>
    </source>
</evidence>
<dbReference type="GO" id="GO:0097355">
    <property type="term" value="P:protein localization to heterochromatin"/>
    <property type="evidence" value="ECO:0007669"/>
    <property type="project" value="TreeGrafter"/>
</dbReference>
<organism evidence="3 4">
    <name type="scientific">Austrofundulus limnaeus</name>
    <name type="common">Annual killifish</name>
    <dbReference type="NCBI Taxonomy" id="52670"/>
    <lineage>
        <taxon>Eukaryota</taxon>
        <taxon>Metazoa</taxon>
        <taxon>Chordata</taxon>
        <taxon>Craniata</taxon>
        <taxon>Vertebrata</taxon>
        <taxon>Euteleostomi</taxon>
        <taxon>Actinopterygii</taxon>
        <taxon>Neopterygii</taxon>
        <taxon>Teleostei</taxon>
        <taxon>Neoteleostei</taxon>
        <taxon>Acanthomorphata</taxon>
        <taxon>Ovalentaria</taxon>
        <taxon>Atherinomorphae</taxon>
        <taxon>Cyprinodontiformes</taxon>
        <taxon>Rivulidae</taxon>
        <taxon>Austrofundulus</taxon>
    </lineage>
</organism>
<feature type="compositionally biased region" description="Low complexity" evidence="1">
    <location>
        <begin position="217"/>
        <end position="229"/>
    </location>
</feature>
<dbReference type="PANTHER" id="PTHR15836:SF4">
    <property type="entry name" value="PERIPHILIN-1"/>
    <property type="match status" value="1"/>
</dbReference>
<dbReference type="OrthoDB" id="8933311at2759"/>
<dbReference type="GO" id="GO:0005654">
    <property type="term" value="C:nucleoplasm"/>
    <property type="evidence" value="ECO:0007669"/>
    <property type="project" value="TreeGrafter"/>
</dbReference>
<name>A0A2I4C8I2_AUSLI</name>
<keyword evidence="3" id="KW-1185">Reference proteome</keyword>
<dbReference type="RefSeq" id="XP_013876280.1">
    <property type="nucleotide sequence ID" value="XM_014020826.1"/>
</dbReference>
<dbReference type="InParanoid" id="A0A2I4C8I2"/>
<accession>A0A2I4C8I2</accession>